<proteinExistence type="predicted"/>
<dbReference type="PANTHER" id="PTHR33332">
    <property type="entry name" value="REVERSE TRANSCRIPTASE DOMAIN-CONTAINING PROTEIN"/>
    <property type="match status" value="1"/>
</dbReference>
<reference evidence="1" key="1">
    <citation type="submission" date="2020-04" db="EMBL/GenBank/DDBJ databases">
        <authorList>
            <person name="Alioto T."/>
            <person name="Alioto T."/>
            <person name="Gomez Garrido J."/>
        </authorList>
    </citation>
    <scope>NUCLEOTIDE SEQUENCE</scope>
    <source>
        <strain evidence="1">A484AB</strain>
    </source>
</reference>
<dbReference type="Proteomes" id="UP001152795">
    <property type="component" value="Unassembled WGS sequence"/>
</dbReference>
<evidence type="ECO:0000313" key="1">
    <source>
        <dbReference type="EMBL" id="CAB4027519.1"/>
    </source>
</evidence>
<name>A0A7D9L7T4_PARCT</name>
<dbReference type="OrthoDB" id="3935025at2759"/>
<dbReference type="EMBL" id="CACRXK020014847">
    <property type="protein sequence ID" value="CAB4027519.1"/>
    <property type="molecule type" value="Genomic_DNA"/>
</dbReference>
<comment type="caution">
    <text evidence="1">The sequence shown here is derived from an EMBL/GenBank/DDBJ whole genome shotgun (WGS) entry which is preliminary data.</text>
</comment>
<protein>
    <submittedName>
        <fullName evidence="1">Uncharacterized protein</fullName>
    </submittedName>
</protein>
<evidence type="ECO:0000313" key="2">
    <source>
        <dbReference type="Proteomes" id="UP001152795"/>
    </source>
</evidence>
<feature type="non-terminal residue" evidence="1">
    <location>
        <position position="1"/>
    </location>
</feature>
<accession>A0A7D9L7T4</accession>
<dbReference type="AlphaFoldDB" id="A0A7D9L7T4"/>
<gene>
    <name evidence="1" type="ORF">PACLA_8A002377</name>
</gene>
<sequence length="205" mass="23570">HHRVIIGRTRVPWFNEEIKAERRWRDMRLDADLADFKQKRNWKSDNAIANIREQLDITTRGVSPFSDFNVLTEQEVSALIMSSSRKTSPTDPMPSKLSAYRKNHSTKIALFKITNDILLNMNKQHVTLLVVLDLSAAFDTIDQDILLDRMSTKLGIEGVVLKWFGSYLKGRSQRVAVHGAVSEKFDLSWGSFTGLMSWTLTFYHL</sequence>
<organism evidence="1 2">
    <name type="scientific">Paramuricea clavata</name>
    <name type="common">Red gorgonian</name>
    <name type="synonym">Violescent sea-whip</name>
    <dbReference type="NCBI Taxonomy" id="317549"/>
    <lineage>
        <taxon>Eukaryota</taxon>
        <taxon>Metazoa</taxon>
        <taxon>Cnidaria</taxon>
        <taxon>Anthozoa</taxon>
        <taxon>Octocorallia</taxon>
        <taxon>Malacalcyonacea</taxon>
        <taxon>Plexauridae</taxon>
        <taxon>Paramuricea</taxon>
    </lineage>
</organism>
<keyword evidence="2" id="KW-1185">Reference proteome</keyword>